<protein>
    <submittedName>
        <fullName evidence="2">PEP-CTERM sorting domain-containing protein</fullName>
    </submittedName>
</protein>
<reference evidence="2 3" key="1">
    <citation type="submission" date="2020-03" db="EMBL/GenBank/DDBJ databases">
        <title>Draft Genome Sequence of 2-Methylisoborneol Producing Pseudanabaena yagii Strain GIHE-NHR1 Isolated from North Han River in South Korea.</title>
        <authorList>
            <person name="Jeong J."/>
        </authorList>
    </citation>
    <scope>NUCLEOTIDE SEQUENCE [LARGE SCALE GENOMIC DNA]</scope>
    <source>
        <strain evidence="2 3">GIHE-NHR1</strain>
    </source>
</reference>
<gene>
    <name evidence="2" type="ORF">HC246_05415</name>
</gene>
<keyword evidence="1" id="KW-0472">Membrane</keyword>
<sequence>MQASELVKYSYDGQTGYLFNFKATPSGLVAADDGVSHTGNYELILQGARPVPVPPALIGIAFAGAIGASILKRREANKL</sequence>
<dbReference type="Proteomes" id="UP000738376">
    <property type="component" value="Unassembled WGS sequence"/>
</dbReference>
<dbReference type="EMBL" id="JAAVJL010000001">
    <property type="protein sequence ID" value="NMF57473.1"/>
    <property type="molecule type" value="Genomic_DNA"/>
</dbReference>
<evidence type="ECO:0000313" key="2">
    <source>
        <dbReference type="EMBL" id="NMF57473.1"/>
    </source>
</evidence>
<evidence type="ECO:0000256" key="1">
    <source>
        <dbReference type="SAM" id="Phobius"/>
    </source>
</evidence>
<keyword evidence="1" id="KW-1133">Transmembrane helix</keyword>
<feature type="transmembrane region" description="Helical" evidence="1">
    <location>
        <begin position="53"/>
        <end position="71"/>
    </location>
</feature>
<keyword evidence="1" id="KW-0812">Transmembrane</keyword>
<dbReference type="NCBIfam" id="NF038130">
    <property type="entry name" value="PEP_NF038130"/>
    <property type="match status" value="1"/>
</dbReference>
<organism evidence="2 3">
    <name type="scientific">Pseudanabaena yagii GIHE-NHR1</name>
    <dbReference type="NCBI Taxonomy" id="2722753"/>
    <lineage>
        <taxon>Bacteria</taxon>
        <taxon>Bacillati</taxon>
        <taxon>Cyanobacteriota</taxon>
        <taxon>Cyanophyceae</taxon>
        <taxon>Pseudanabaenales</taxon>
        <taxon>Pseudanabaenaceae</taxon>
        <taxon>Pseudanabaena</taxon>
        <taxon>Pseudanabaena yagii</taxon>
    </lineage>
</organism>
<accession>A0ABX1LMW0</accession>
<comment type="caution">
    <text evidence="2">The sequence shown here is derived from an EMBL/GenBank/DDBJ whole genome shotgun (WGS) entry which is preliminary data.</text>
</comment>
<proteinExistence type="predicted"/>
<name>A0ABX1LMW0_9CYAN</name>
<evidence type="ECO:0000313" key="3">
    <source>
        <dbReference type="Proteomes" id="UP000738376"/>
    </source>
</evidence>
<keyword evidence="3" id="KW-1185">Reference proteome</keyword>